<evidence type="ECO:0000313" key="3">
    <source>
        <dbReference type="EMBL" id="MDR6238329.1"/>
    </source>
</evidence>
<feature type="domain" description="Protein SirB1 N-terminal" evidence="2">
    <location>
        <begin position="108"/>
        <end position="255"/>
    </location>
</feature>
<protein>
    <submittedName>
        <fullName evidence="3">Regulator of sirC expression with transglutaminase-like and TPR domain</fullName>
    </submittedName>
</protein>
<comment type="similarity">
    <text evidence="1">Belongs to the UPF0162 family.</text>
</comment>
<evidence type="ECO:0000313" key="4">
    <source>
        <dbReference type="Proteomes" id="UP001185092"/>
    </source>
</evidence>
<dbReference type="EMBL" id="JAVDQD010000001">
    <property type="protein sequence ID" value="MDR6238329.1"/>
    <property type="molecule type" value="Genomic_DNA"/>
</dbReference>
<gene>
    <name evidence="3" type="ORF">HNQ88_001305</name>
</gene>
<dbReference type="RefSeq" id="WP_309937810.1">
    <property type="nucleotide sequence ID" value="NZ_AP025305.1"/>
</dbReference>
<accession>A0AAE4BPT4</accession>
<comment type="caution">
    <text evidence="3">The sequence shown here is derived from an EMBL/GenBank/DDBJ whole genome shotgun (WGS) entry which is preliminary data.</text>
</comment>
<dbReference type="AlphaFoldDB" id="A0AAE4BPT4"/>
<name>A0AAE4BPT4_9BACT</name>
<evidence type="ECO:0000259" key="2">
    <source>
        <dbReference type="Pfam" id="PF13369"/>
    </source>
</evidence>
<evidence type="ECO:0000256" key="1">
    <source>
        <dbReference type="ARBA" id="ARBA00007100"/>
    </source>
</evidence>
<dbReference type="InterPro" id="IPR032698">
    <property type="entry name" value="SirB1_N"/>
</dbReference>
<dbReference type="PANTHER" id="PTHR31350:SF21">
    <property type="entry name" value="F-BOX ONLY PROTEIN 21"/>
    <property type="match status" value="1"/>
</dbReference>
<sequence>MIMNDEASNEFKALVSLLDDPDEEVSQIVEMKLIAMGLESIPLLEKEWEGSDSSLIQGKIEEIIDHLYFQSLKKDLLYWNEFESDDLLKGMWLVARFNHPELSYESLNASFSQLYHEAWAGFSTDLHPYDQVKRLNGFLFGLKKFKANNQEFHAVSNSMINEVLESKKGNPITLCVIYLLIAKKLGMPVFGVNLPNLFILLYRDDKYDFYINAFNKGLIFSKGDIEAYISQLKTEFKESYFSPCSNKQIVQRCLRNLITSYTKLGDEKYRDKASDLLKVLEAAP</sequence>
<dbReference type="Proteomes" id="UP001185092">
    <property type="component" value="Unassembled WGS sequence"/>
</dbReference>
<dbReference type="PANTHER" id="PTHR31350">
    <property type="entry name" value="SI:DKEY-261L7.2"/>
    <property type="match status" value="1"/>
</dbReference>
<keyword evidence="4" id="KW-1185">Reference proteome</keyword>
<reference evidence="3" key="1">
    <citation type="submission" date="2023-07" db="EMBL/GenBank/DDBJ databases">
        <title>Genomic Encyclopedia of Type Strains, Phase IV (KMG-IV): sequencing the most valuable type-strain genomes for metagenomic binning, comparative biology and taxonomic classification.</title>
        <authorList>
            <person name="Goeker M."/>
        </authorList>
    </citation>
    <scope>NUCLEOTIDE SEQUENCE</scope>
    <source>
        <strain evidence="3">DSM 26174</strain>
    </source>
</reference>
<dbReference type="Pfam" id="PF13369">
    <property type="entry name" value="Transglut_core2"/>
    <property type="match status" value="1"/>
</dbReference>
<organism evidence="3 4">
    <name type="scientific">Aureibacter tunicatorum</name>
    <dbReference type="NCBI Taxonomy" id="866807"/>
    <lineage>
        <taxon>Bacteria</taxon>
        <taxon>Pseudomonadati</taxon>
        <taxon>Bacteroidota</taxon>
        <taxon>Cytophagia</taxon>
        <taxon>Cytophagales</taxon>
        <taxon>Persicobacteraceae</taxon>
        <taxon>Aureibacter</taxon>
    </lineage>
</organism>
<proteinExistence type="inferred from homology"/>